<dbReference type="GO" id="GO:0016020">
    <property type="term" value="C:membrane"/>
    <property type="evidence" value="ECO:0007669"/>
    <property type="project" value="UniProtKB-SubCell"/>
</dbReference>
<evidence type="ECO:0000256" key="13">
    <source>
        <dbReference type="SAM" id="Phobius"/>
    </source>
</evidence>
<reference evidence="14 15" key="2">
    <citation type="journal article" date="2017" name="Nature">
        <title>The Apostasia genome and the evolution of orchids.</title>
        <authorList>
            <person name="Zhang G.Q."/>
            <person name="Liu K.W."/>
            <person name="Li Z."/>
            <person name="Lohaus R."/>
            <person name="Hsiao Y.Y."/>
            <person name="Niu S.C."/>
            <person name="Wang J.Y."/>
            <person name="Lin Y.C."/>
            <person name="Xu Q."/>
            <person name="Chen L.J."/>
            <person name="Yoshida K."/>
            <person name="Fujiwara S."/>
            <person name="Wang Z.W."/>
            <person name="Zhang Y.Q."/>
            <person name="Mitsuda N."/>
            <person name="Wang M."/>
            <person name="Liu G.H."/>
            <person name="Pecoraro L."/>
            <person name="Huang H.X."/>
            <person name="Xiao X.J."/>
            <person name="Lin M."/>
            <person name="Wu X.Y."/>
            <person name="Wu W.L."/>
            <person name="Chen Y.Y."/>
            <person name="Chang S.B."/>
            <person name="Sakamoto S."/>
            <person name="Ohme-Takagi M."/>
            <person name="Yagi M."/>
            <person name="Zeng S.J."/>
            <person name="Shen C.Y."/>
            <person name="Yeh C.M."/>
            <person name="Luo Y.B."/>
            <person name="Tsai W.C."/>
            <person name="Van de Peer Y."/>
            <person name="Liu Z.J."/>
        </authorList>
    </citation>
    <scope>NUCLEOTIDE SEQUENCE [LARGE SCALE GENOMIC DNA]</scope>
    <source>
        <tissue evidence="14">The whole plant</tissue>
    </source>
</reference>
<keyword evidence="10 13" id="KW-0472">Membrane</keyword>
<organism evidence="14 15">
    <name type="scientific">Dendrobium catenatum</name>
    <dbReference type="NCBI Taxonomy" id="906689"/>
    <lineage>
        <taxon>Eukaryota</taxon>
        <taxon>Viridiplantae</taxon>
        <taxon>Streptophyta</taxon>
        <taxon>Embryophyta</taxon>
        <taxon>Tracheophyta</taxon>
        <taxon>Spermatophyta</taxon>
        <taxon>Magnoliopsida</taxon>
        <taxon>Liliopsida</taxon>
        <taxon>Asparagales</taxon>
        <taxon>Orchidaceae</taxon>
        <taxon>Epidendroideae</taxon>
        <taxon>Malaxideae</taxon>
        <taxon>Dendrobiinae</taxon>
        <taxon>Dendrobium</taxon>
    </lineage>
</organism>
<proteinExistence type="inferred from homology"/>
<evidence type="ECO:0000256" key="7">
    <source>
        <dbReference type="ARBA" id="ARBA00023002"/>
    </source>
</evidence>
<evidence type="ECO:0000256" key="2">
    <source>
        <dbReference type="ARBA" id="ARBA00010617"/>
    </source>
</evidence>
<comment type="subcellular location">
    <subcellularLocation>
        <location evidence="1">Membrane</location>
        <topology evidence="1">Single-pass membrane protein</topology>
    </subcellularLocation>
</comment>
<sequence>MHPLLLFLLPLTTTFLLLFHTILWIPRRTQLHFRRQGIPGPPYRPIIGNARDIRELTAAAMSRPMPELSHDILWRVDPRYALWSVVHGKTFLFWFGTRPHLAFAEPEMVKEVLLNTSSGAGVFERMQESPLVKCLLGDGLFRLKGQKWAKHRRIISPAFNMERVKEWVPVMVASTLRMISKWDKENEGKATFEIEVHKELHNFTADVISRVAFGSSYDEGKSIFLLQEEQKINVSHAIRQVYIPGFRFLPTESNKRMWSIDKEIEALLKKLVQSNQDTDKNSRYFLNLMICAKKHQKQEERIETQEIIEECKAFYFAGKETGANFLTWVLILLASYPDWQQKVREEVIKICGQQHVPEAEDLGKLNLVNMILCETLRLYPPVVSLTRKTCKNVKLGALNIPAGTQLYIPILAIHHDVKIWGEDANEFNPLRFSDTKRHMAAFVPFGLGARICIGQNLVMMEAKLALAIILQHYNFKISSSYVHAPMLLLTLQPQHGAYIQFQRLTNTRLHDA</sequence>
<dbReference type="PRINTS" id="PR00463">
    <property type="entry name" value="EP450I"/>
</dbReference>
<keyword evidence="9 12" id="KW-0503">Monooxygenase</keyword>
<keyword evidence="7 12" id="KW-0560">Oxidoreductase</keyword>
<dbReference type="PANTHER" id="PTHR24282">
    <property type="entry name" value="CYTOCHROME P450 FAMILY MEMBER"/>
    <property type="match status" value="1"/>
</dbReference>
<evidence type="ECO:0000256" key="6">
    <source>
        <dbReference type="ARBA" id="ARBA00022989"/>
    </source>
</evidence>
<gene>
    <name evidence="14" type="primary">CYP734A1</name>
    <name evidence="14" type="ORF">MA16_Dca006488</name>
</gene>
<feature type="transmembrane region" description="Helical" evidence="13">
    <location>
        <begin position="6"/>
        <end position="25"/>
    </location>
</feature>
<dbReference type="OrthoDB" id="1470350at2759"/>
<dbReference type="GO" id="GO:0005506">
    <property type="term" value="F:iron ion binding"/>
    <property type="evidence" value="ECO:0007669"/>
    <property type="project" value="InterPro"/>
</dbReference>
<dbReference type="SUPFAM" id="SSF48264">
    <property type="entry name" value="Cytochrome P450"/>
    <property type="match status" value="1"/>
</dbReference>
<name>A0A2I0XGR0_9ASPA</name>
<reference evidence="14 15" key="1">
    <citation type="journal article" date="2016" name="Sci. Rep.">
        <title>The Dendrobium catenatum Lindl. genome sequence provides insights into polysaccharide synthase, floral development and adaptive evolution.</title>
        <authorList>
            <person name="Zhang G.Q."/>
            <person name="Xu Q."/>
            <person name="Bian C."/>
            <person name="Tsai W.C."/>
            <person name="Yeh C.M."/>
            <person name="Liu K.W."/>
            <person name="Yoshida K."/>
            <person name="Zhang L.S."/>
            <person name="Chang S.B."/>
            <person name="Chen F."/>
            <person name="Shi Y."/>
            <person name="Su Y.Y."/>
            <person name="Zhang Y.Q."/>
            <person name="Chen L.J."/>
            <person name="Yin Y."/>
            <person name="Lin M."/>
            <person name="Huang H."/>
            <person name="Deng H."/>
            <person name="Wang Z.W."/>
            <person name="Zhu S.L."/>
            <person name="Zhao X."/>
            <person name="Deng C."/>
            <person name="Niu S.C."/>
            <person name="Huang J."/>
            <person name="Wang M."/>
            <person name="Liu G.H."/>
            <person name="Yang H.J."/>
            <person name="Xiao X.J."/>
            <person name="Hsiao Y.Y."/>
            <person name="Wu W.L."/>
            <person name="Chen Y.Y."/>
            <person name="Mitsuda N."/>
            <person name="Ohme-Takagi M."/>
            <person name="Luo Y.B."/>
            <person name="Van de Peer Y."/>
            <person name="Liu Z.J."/>
        </authorList>
    </citation>
    <scope>NUCLEOTIDE SEQUENCE [LARGE SCALE GENOMIC DNA]</scope>
    <source>
        <tissue evidence="14">The whole plant</tissue>
    </source>
</reference>
<keyword evidence="15" id="KW-1185">Reference proteome</keyword>
<comment type="cofactor">
    <cofactor evidence="11">
        <name>heme</name>
        <dbReference type="ChEBI" id="CHEBI:30413"/>
    </cofactor>
</comment>
<keyword evidence="6 13" id="KW-1133">Transmembrane helix</keyword>
<evidence type="ECO:0000256" key="10">
    <source>
        <dbReference type="ARBA" id="ARBA00023136"/>
    </source>
</evidence>
<evidence type="ECO:0000256" key="1">
    <source>
        <dbReference type="ARBA" id="ARBA00004167"/>
    </source>
</evidence>
<feature type="binding site" description="axial binding residue" evidence="11">
    <location>
        <position position="452"/>
    </location>
    <ligand>
        <name>heme</name>
        <dbReference type="ChEBI" id="CHEBI:30413"/>
    </ligand>
    <ligandPart>
        <name>Fe</name>
        <dbReference type="ChEBI" id="CHEBI:18248"/>
    </ligandPart>
</feature>
<evidence type="ECO:0000256" key="8">
    <source>
        <dbReference type="ARBA" id="ARBA00023004"/>
    </source>
</evidence>
<dbReference type="GO" id="GO:0004497">
    <property type="term" value="F:monooxygenase activity"/>
    <property type="evidence" value="ECO:0007669"/>
    <property type="project" value="UniProtKB-KW"/>
</dbReference>
<dbReference type="InterPro" id="IPR002401">
    <property type="entry name" value="Cyt_P450_E_grp-I"/>
</dbReference>
<dbReference type="AlphaFoldDB" id="A0A2I0XGR0"/>
<evidence type="ECO:0000256" key="9">
    <source>
        <dbReference type="ARBA" id="ARBA00023033"/>
    </source>
</evidence>
<evidence type="ECO:0000313" key="15">
    <source>
        <dbReference type="Proteomes" id="UP000233837"/>
    </source>
</evidence>
<dbReference type="InterPro" id="IPR001128">
    <property type="entry name" value="Cyt_P450"/>
</dbReference>
<dbReference type="Pfam" id="PF00067">
    <property type="entry name" value="p450"/>
    <property type="match status" value="1"/>
</dbReference>
<dbReference type="Proteomes" id="UP000233837">
    <property type="component" value="Unassembled WGS sequence"/>
</dbReference>
<dbReference type="PROSITE" id="PS00086">
    <property type="entry name" value="CYTOCHROME_P450"/>
    <property type="match status" value="1"/>
</dbReference>
<accession>A0A2I0XGR0</accession>
<evidence type="ECO:0000256" key="12">
    <source>
        <dbReference type="RuleBase" id="RU000461"/>
    </source>
</evidence>
<dbReference type="PANTHER" id="PTHR24282:SF211">
    <property type="entry name" value="CYTOCHROME P450-RELATED"/>
    <property type="match status" value="1"/>
</dbReference>
<dbReference type="InterPro" id="IPR017972">
    <property type="entry name" value="Cyt_P450_CS"/>
</dbReference>
<dbReference type="FunFam" id="1.10.630.10:FF:000029">
    <property type="entry name" value="Cytochrome P450 734A1"/>
    <property type="match status" value="1"/>
</dbReference>
<dbReference type="InterPro" id="IPR050665">
    <property type="entry name" value="Cytochrome_P450_Monooxygen"/>
</dbReference>
<keyword evidence="3 11" id="KW-0349">Heme</keyword>
<dbReference type="PRINTS" id="PR00385">
    <property type="entry name" value="P450"/>
</dbReference>
<evidence type="ECO:0000256" key="4">
    <source>
        <dbReference type="ARBA" id="ARBA00022692"/>
    </source>
</evidence>
<evidence type="ECO:0000313" key="14">
    <source>
        <dbReference type="EMBL" id="PKU87080.1"/>
    </source>
</evidence>
<evidence type="ECO:0000256" key="11">
    <source>
        <dbReference type="PIRSR" id="PIRSR602401-1"/>
    </source>
</evidence>
<dbReference type="GO" id="GO:0008202">
    <property type="term" value="P:steroid metabolic process"/>
    <property type="evidence" value="ECO:0007669"/>
    <property type="project" value="UniProtKB-ARBA"/>
</dbReference>
<evidence type="ECO:0000256" key="5">
    <source>
        <dbReference type="ARBA" id="ARBA00022723"/>
    </source>
</evidence>
<dbReference type="InterPro" id="IPR036396">
    <property type="entry name" value="Cyt_P450_sf"/>
</dbReference>
<evidence type="ECO:0000256" key="3">
    <source>
        <dbReference type="ARBA" id="ARBA00022617"/>
    </source>
</evidence>
<comment type="similarity">
    <text evidence="2 12">Belongs to the cytochrome P450 family.</text>
</comment>
<dbReference type="EMBL" id="KZ501893">
    <property type="protein sequence ID" value="PKU87080.1"/>
    <property type="molecule type" value="Genomic_DNA"/>
</dbReference>
<dbReference type="Gene3D" id="1.10.630.10">
    <property type="entry name" value="Cytochrome P450"/>
    <property type="match status" value="1"/>
</dbReference>
<keyword evidence="8 11" id="KW-0408">Iron</keyword>
<keyword evidence="4 13" id="KW-0812">Transmembrane</keyword>
<dbReference type="GO" id="GO:0020037">
    <property type="term" value="F:heme binding"/>
    <property type="evidence" value="ECO:0007669"/>
    <property type="project" value="InterPro"/>
</dbReference>
<keyword evidence="5 11" id="KW-0479">Metal-binding</keyword>
<dbReference type="STRING" id="906689.A0A2I0XGR0"/>
<dbReference type="GO" id="GO:0016705">
    <property type="term" value="F:oxidoreductase activity, acting on paired donors, with incorporation or reduction of molecular oxygen"/>
    <property type="evidence" value="ECO:0007669"/>
    <property type="project" value="InterPro"/>
</dbReference>
<protein>
    <submittedName>
        <fullName evidence="14">Cytochrome P450 734A1</fullName>
    </submittedName>
</protein>